<dbReference type="InterPro" id="IPR038727">
    <property type="entry name" value="NadR/Ttd14_AAA_dom"/>
</dbReference>
<dbReference type="GO" id="GO:0005524">
    <property type="term" value="F:ATP binding"/>
    <property type="evidence" value="ECO:0007669"/>
    <property type="project" value="UniProtKB-KW"/>
</dbReference>
<dbReference type="EMBL" id="CP122379">
    <property type="protein sequence ID" value="WGF94166.1"/>
    <property type="molecule type" value="Genomic_DNA"/>
</dbReference>
<keyword evidence="2" id="KW-0067">ATP-binding</keyword>
<organism evidence="2 3">
    <name type="scientific">Aequorivita marisscotiae</name>
    <dbReference type="NCBI Taxonomy" id="3040348"/>
    <lineage>
        <taxon>Bacteria</taxon>
        <taxon>Pseudomonadati</taxon>
        <taxon>Bacteroidota</taxon>
        <taxon>Flavobacteriia</taxon>
        <taxon>Flavobacteriales</taxon>
        <taxon>Flavobacteriaceae</taxon>
        <taxon>Aequorivita</taxon>
    </lineage>
</organism>
<dbReference type="InterPro" id="IPR027417">
    <property type="entry name" value="P-loop_NTPase"/>
</dbReference>
<dbReference type="SUPFAM" id="SSF52540">
    <property type="entry name" value="P-loop containing nucleoside triphosphate hydrolases"/>
    <property type="match status" value="1"/>
</dbReference>
<gene>
    <name evidence="2" type="ORF">QCQ61_14920</name>
</gene>
<sequence length="182" mass="21335">MKFKLLKTKKIVLTGGPGSGKTTLIKFLEKEGYKVMHEISRDVTLEAQRQGIAQLFLENPILFSEMLLEGRLKQFQEGCSINSPIVFYDRGMPDVTAYMDFVKVHYPINFSEICNKNRYDHVFVLPPWKDIYEQDNERYESFEQAEKLFHFLKEGYLKYGYTPHEVPVGSLEERAEFILSQF</sequence>
<evidence type="ECO:0000313" key="3">
    <source>
        <dbReference type="Proteomes" id="UP001238523"/>
    </source>
</evidence>
<accession>A0ABY8KYD6</accession>
<protein>
    <submittedName>
        <fullName evidence="2">ATP-binding protein</fullName>
    </submittedName>
</protein>
<proteinExistence type="predicted"/>
<dbReference type="Gene3D" id="3.40.50.300">
    <property type="entry name" value="P-loop containing nucleotide triphosphate hydrolases"/>
    <property type="match status" value="1"/>
</dbReference>
<feature type="domain" description="NadR/Ttd14 AAA" evidence="1">
    <location>
        <begin position="10"/>
        <end position="174"/>
    </location>
</feature>
<dbReference type="Pfam" id="PF13521">
    <property type="entry name" value="AAA_28"/>
    <property type="match status" value="1"/>
</dbReference>
<keyword evidence="3" id="KW-1185">Reference proteome</keyword>
<reference evidence="2 3" key="1">
    <citation type="submission" date="2023-04" db="EMBL/GenBank/DDBJ databases">
        <title>Taxonomic identification of the Arctic strain Aequorivita sp. nov. and transcriptomic analysis in response to temperature stress.</title>
        <authorList>
            <person name="Liu W."/>
            <person name="Cong B."/>
            <person name="Lin J."/>
        </authorList>
    </citation>
    <scope>NUCLEOTIDE SEQUENCE [LARGE SCALE GENOMIC DNA]</scope>
    <source>
        <strain evidence="2 3">Ant34-E75</strain>
    </source>
</reference>
<evidence type="ECO:0000313" key="2">
    <source>
        <dbReference type="EMBL" id="WGF94166.1"/>
    </source>
</evidence>
<name>A0ABY8KYD6_9FLAO</name>
<keyword evidence="2" id="KW-0547">Nucleotide-binding</keyword>
<dbReference type="Proteomes" id="UP001238523">
    <property type="component" value="Chromosome"/>
</dbReference>
<evidence type="ECO:0000259" key="1">
    <source>
        <dbReference type="Pfam" id="PF13521"/>
    </source>
</evidence>